<organism evidence="2 3">
    <name type="scientific">Cohnella boryungensis</name>
    <dbReference type="NCBI Taxonomy" id="768479"/>
    <lineage>
        <taxon>Bacteria</taxon>
        <taxon>Bacillati</taxon>
        <taxon>Bacillota</taxon>
        <taxon>Bacilli</taxon>
        <taxon>Bacillales</taxon>
        <taxon>Paenibacillaceae</taxon>
        <taxon>Cohnella</taxon>
    </lineage>
</organism>
<dbReference type="EMBL" id="JBHSED010000058">
    <property type="protein sequence ID" value="MFC4306338.1"/>
    <property type="molecule type" value="Genomic_DNA"/>
</dbReference>
<accession>A0ABV8SI78</accession>
<dbReference type="PROSITE" id="PS51272">
    <property type="entry name" value="SLH"/>
    <property type="match status" value="1"/>
</dbReference>
<proteinExistence type="predicted"/>
<gene>
    <name evidence="2" type="ORF">ACFO1S_23215</name>
</gene>
<name>A0ABV8SI78_9BACL</name>
<protein>
    <submittedName>
        <fullName evidence="2">S-layer homology domain-containing protein</fullName>
    </submittedName>
</protein>
<reference evidence="3" key="1">
    <citation type="journal article" date="2019" name="Int. J. Syst. Evol. Microbiol.">
        <title>The Global Catalogue of Microorganisms (GCM) 10K type strain sequencing project: providing services to taxonomists for standard genome sequencing and annotation.</title>
        <authorList>
            <consortium name="The Broad Institute Genomics Platform"/>
            <consortium name="The Broad Institute Genome Sequencing Center for Infectious Disease"/>
            <person name="Wu L."/>
            <person name="Ma J."/>
        </authorList>
    </citation>
    <scope>NUCLEOTIDE SEQUENCE [LARGE SCALE GENOMIC DNA]</scope>
    <source>
        <strain evidence="3">CGMCC 4.1641</strain>
    </source>
</reference>
<keyword evidence="3" id="KW-1185">Reference proteome</keyword>
<evidence type="ECO:0000313" key="3">
    <source>
        <dbReference type="Proteomes" id="UP001595755"/>
    </source>
</evidence>
<evidence type="ECO:0000313" key="2">
    <source>
        <dbReference type="EMBL" id="MFC4306338.1"/>
    </source>
</evidence>
<dbReference type="RefSeq" id="WP_204601920.1">
    <property type="nucleotide sequence ID" value="NZ_JBHSED010000058.1"/>
</dbReference>
<feature type="domain" description="SLH" evidence="1">
    <location>
        <begin position="1"/>
        <end position="49"/>
    </location>
</feature>
<sequence>MPAWAKDYVDAARERGVLTGRDGNRFAPDGLTTRAEAAVVLLRPWKLLD</sequence>
<comment type="caution">
    <text evidence="2">The sequence shown here is derived from an EMBL/GenBank/DDBJ whole genome shotgun (WGS) entry which is preliminary data.</text>
</comment>
<dbReference type="InterPro" id="IPR001119">
    <property type="entry name" value="SLH_dom"/>
</dbReference>
<dbReference type="Proteomes" id="UP001595755">
    <property type="component" value="Unassembled WGS sequence"/>
</dbReference>
<dbReference type="Pfam" id="PF00395">
    <property type="entry name" value="SLH"/>
    <property type="match status" value="1"/>
</dbReference>
<evidence type="ECO:0000259" key="1">
    <source>
        <dbReference type="PROSITE" id="PS51272"/>
    </source>
</evidence>